<gene>
    <name evidence="2" type="ORF">XENOCAPTIV_020404</name>
</gene>
<dbReference type="EMBL" id="JAHRIN010029606">
    <property type="protein sequence ID" value="MEQ2201909.1"/>
    <property type="molecule type" value="Genomic_DNA"/>
</dbReference>
<name>A0ABV0R1C5_9TELE</name>
<protein>
    <submittedName>
        <fullName evidence="2">Uncharacterized protein</fullName>
    </submittedName>
</protein>
<evidence type="ECO:0000256" key="1">
    <source>
        <dbReference type="SAM" id="MobiDB-lite"/>
    </source>
</evidence>
<feature type="compositionally biased region" description="Polar residues" evidence="1">
    <location>
        <begin position="1"/>
        <end position="22"/>
    </location>
</feature>
<accession>A0ABV0R1C5</accession>
<keyword evidence="3" id="KW-1185">Reference proteome</keyword>
<evidence type="ECO:0000313" key="2">
    <source>
        <dbReference type="EMBL" id="MEQ2201909.1"/>
    </source>
</evidence>
<comment type="caution">
    <text evidence="2">The sequence shown here is derived from an EMBL/GenBank/DDBJ whole genome shotgun (WGS) entry which is preliminary data.</text>
</comment>
<proteinExistence type="predicted"/>
<sequence length="106" mass="11839">MLSHVSVEQQENPGETQPQTESPGPVSPEPSRAEIYCERMSGRVSLHSVLPLVRTLMVLQQWETPTTGWRTCSNPKGSEYFIGSEPSSLSQLNILWEILKISSNLN</sequence>
<organism evidence="2 3">
    <name type="scientific">Xenoophorus captivus</name>
    <dbReference type="NCBI Taxonomy" id="1517983"/>
    <lineage>
        <taxon>Eukaryota</taxon>
        <taxon>Metazoa</taxon>
        <taxon>Chordata</taxon>
        <taxon>Craniata</taxon>
        <taxon>Vertebrata</taxon>
        <taxon>Euteleostomi</taxon>
        <taxon>Actinopterygii</taxon>
        <taxon>Neopterygii</taxon>
        <taxon>Teleostei</taxon>
        <taxon>Neoteleostei</taxon>
        <taxon>Acanthomorphata</taxon>
        <taxon>Ovalentaria</taxon>
        <taxon>Atherinomorphae</taxon>
        <taxon>Cyprinodontiformes</taxon>
        <taxon>Goodeidae</taxon>
        <taxon>Xenoophorus</taxon>
    </lineage>
</organism>
<dbReference type="Proteomes" id="UP001434883">
    <property type="component" value="Unassembled WGS sequence"/>
</dbReference>
<feature type="region of interest" description="Disordered" evidence="1">
    <location>
        <begin position="1"/>
        <end position="32"/>
    </location>
</feature>
<reference evidence="2 3" key="1">
    <citation type="submission" date="2021-06" db="EMBL/GenBank/DDBJ databases">
        <authorList>
            <person name="Palmer J.M."/>
        </authorList>
    </citation>
    <scope>NUCLEOTIDE SEQUENCE [LARGE SCALE GENOMIC DNA]</scope>
    <source>
        <strain evidence="2 3">XC_2019</strain>
        <tissue evidence="2">Muscle</tissue>
    </source>
</reference>
<evidence type="ECO:0000313" key="3">
    <source>
        <dbReference type="Proteomes" id="UP001434883"/>
    </source>
</evidence>